<dbReference type="SMART" id="SM01043">
    <property type="entry name" value="BTAD"/>
    <property type="match status" value="1"/>
</dbReference>
<dbReference type="SUPFAM" id="SSF52540">
    <property type="entry name" value="P-loop containing nucleoside triphosphate hydrolases"/>
    <property type="match status" value="1"/>
</dbReference>
<evidence type="ECO:0000256" key="5">
    <source>
        <dbReference type="PROSITE-ProRule" id="PRU01091"/>
    </source>
</evidence>
<dbReference type="PANTHER" id="PTHR35807:SF1">
    <property type="entry name" value="TRANSCRIPTIONAL REGULATOR REDD"/>
    <property type="match status" value="1"/>
</dbReference>
<keyword evidence="2" id="KW-0805">Transcription regulation</keyword>
<dbReference type="RefSeq" id="WP_181615060.1">
    <property type="nucleotide sequence ID" value="NZ_BAABAM010000007.1"/>
</dbReference>
<proteinExistence type="inferred from homology"/>
<dbReference type="AlphaFoldDB" id="A0A7W0CSH9"/>
<dbReference type="Gene3D" id="1.10.10.10">
    <property type="entry name" value="Winged helix-like DNA-binding domain superfamily/Winged helix DNA-binding domain"/>
    <property type="match status" value="1"/>
</dbReference>
<evidence type="ECO:0000256" key="2">
    <source>
        <dbReference type="ARBA" id="ARBA00023015"/>
    </source>
</evidence>
<dbReference type="InterPro" id="IPR051677">
    <property type="entry name" value="AfsR-DnrI-RedD_regulator"/>
</dbReference>
<dbReference type="SUPFAM" id="SSF48452">
    <property type="entry name" value="TPR-like"/>
    <property type="match status" value="1"/>
</dbReference>
<sequence length="646" mass="68891">MDFRVLGPVEAGSPATRLSPKPLLLLATLLCEANTRVGHHRLVEALWGARPPESAASSMRIYVSQVRQALRDDSRIVAERGGYRIRIDPGELDSHEFEELVRQAASADPATAGRLLGEALRLWRGPAFADLEHHGSLSATAVRLEELRVMATEQWVAAELGQGRHREILTELQTLVRAHPLRERLCGLLMLALYRSGRQAEALEAYARTGALLAEELGVDPGPELRRVYEGLLRGDEGVAADLGIPGSAAAPAAQSPVPVAPAVPRELPAPVPGFTGRQAALAALDRLLPGDGASPPMAISAIAGAVGVGKTALAVHWAHRVAGRFPDGQLYVNLRGYDRALPMRPLDALAGFLLALGVPRESIPGEVESAAARFRSVVAGRRILVLLDNAGSAEQVRPLLPGTPGCLVLVTSRDRLTGLLAREGASRVTLGVLSQDGARALLTEALGPSRVEAEPGATGELAELCGRLPLALRIATAYLFDHPGQTIADYVHTLRTGDPMTALAISGEPDAAVRAAFDLSYGTLDPAARRVFRLLGLVPCDDFDLRSAAVLAAMAEQEAAGAVDRLADAHLIEWHGAEGRGGRFGLHDLLRRYAGGLARQEDSDAERAAARRRLFTWTRETTSTEAPPYPGYTGCPRSTACRQWT</sequence>
<dbReference type="InterPro" id="IPR016032">
    <property type="entry name" value="Sig_transdc_resp-reg_C-effctor"/>
</dbReference>
<comment type="caution">
    <text evidence="7">The sequence shown here is derived from an EMBL/GenBank/DDBJ whole genome shotgun (WGS) entry which is preliminary data.</text>
</comment>
<dbReference type="SUPFAM" id="SSF46894">
    <property type="entry name" value="C-terminal effector domain of the bipartite response regulators"/>
    <property type="match status" value="1"/>
</dbReference>
<dbReference type="GO" id="GO:0003677">
    <property type="term" value="F:DNA binding"/>
    <property type="evidence" value="ECO:0007669"/>
    <property type="project" value="UniProtKB-UniRule"/>
</dbReference>
<dbReference type="EMBL" id="JACDUR010000008">
    <property type="protein sequence ID" value="MBA2896375.1"/>
    <property type="molecule type" value="Genomic_DNA"/>
</dbReference>
<dbReference type="InterPro" id="IPR027417">
    <property type="entry name" value="P-loop_NTPase"/>
</dbReference>
<dbReference type="Gene3D" id="3.40.50.300">
    <property type="entry name" value="P-loop containing nucleotide triphosphate hydrolases"/>
    <property type="match status" value="1"/>
</dbReference>
<feature type="DNA-binding region" description="OmpR/PhoB-type" evidence="5">
    <location>
        <begin position="1"/>
        <end position="87"/>
    </location>
</feature>
<dbReference type="InterPro" id="IPR036388">
    <property type="entry name" value="WH-like_DNA-bd_sf"/>
</dbReference>
<dbReference type="PRINTS" id="PR00364">
    <property type="entry name" value="DISEASERSIST"/>
</dbReference>
<evidence type="ECO:0000313" key="7">
    <source>
        <dbReference type="EMBL" id="MBA2896375.1"/>
    </source>
</evidence>
<dbReference type="CDD" id="cd15831">
    <property type="entry name" value="BTAD"/>
    <property type="match status" value="1"/>
</dbReference>
<dbReference type="Pfam" id="PF00486">
    <property type="entry name" value="Trans_reg_C"/>
    <property type="match status" value="1"/>
</dbReference>
<feature type="domain" description="OmpR/PhoB-type" evidence="6">
    <location>
        <begin position="1"/>
        <end position="87"/>
    </location>
</feature>
<keyword evidence="8" id="KW-1185">Reference proteome</keyword>
<dbReference type="SMART" id="SM00862">
    <property type="entry name" value="Trans_reg_C"/>
    <property type="match status" value="1"/>
</dbReference>
<organism evidence="7 8">
    <name type="scientific">Nonomuraea soli</name>
    <dbReference type="NCBI Taxonomy" id="1032476"/>
    <lineage>
        <taxon>Bacteria</taxon>
        <taxon>Bacillati</taxon>
        <taxon>Actinomycetota</taxon>
        <taxon>Actinomycetes</taxon>
        <taxon>Streptosporangiales</taxon>
        <taxon>Streptosporangiaceae</taxon>
        <taxon>Nonomuraea</taxon>
    </lineage>
</organism>
<protein>
    <submittedName>
        <fullName evidence="7">DNA-binding SARP family transcriptional activator</fullName>
    </submittedName>
</protein>
<dbReference type="Pfam" id="PF03704">
    <property type="entry name" value="BTAD"/>
    <property type="match status" value="1"/>
</dbReference>
<accession>A0A7W0CSH9</accession>
<evidence type="ECO:0000256" key="1">
    <source>
        <dbReference type="ARBA" id="ARBA00005820"/>
    </source>
</evidence>
<reference evidence="7 8" key="1">
    <citation type="submission" date="2020-07" db="EMBL/GenBank/DDBJ databases">
        <title>Genomic Encyclopedia of Type Strains, Phase IV (KMG-IV): sequencing the most valuable type-strain genomes for metagenomic binning, comparative biology and taxonomic classification.</title>
        <authorList>
            <person name="Goeker M."/>
        </authorList>
    </citation>
    <scope>NUCLEOTIDE SEQUENCE [LARGE SCALE GENOMIC DNA]</scope>
    <source>
        <strain evidence="7 8">DSM 45533</strain>
    </source>
</reference>
<gene>
    <name evidence="7" type="ORF">HNR30_007766</name>
</gene>
<dbReference type="Proteomes" id="UP000530928">
    <property type="component" value="Unassembled WGS sequence"/>
</dbReference>
<dbReference type="PANTHER" id="PTHR35807">
    <property type="entry name" value="TRANSCRIPTIONAL REGULATOR REDD-RELATED"/>
    <property type="match status" value="1"/>
</dbReference>
<dbReference type="InterPro" id="IPR005158">
    <property type="entry name" value="BTAD"/>
</dbReference>
<evidence type="ECO:0000256" key="3">
    <source>
        <dbReference type="ARBA" id="ARBA00023125"/>
    </source>
</evidence>
<keyword evidence="3 5" id="KW-0238">DNA-binding</keyword>
<dbReference type="InterPro" id="IPR001867">
    <property type="entry name" value="OmpR/PhoB-type_DNA-bd"/>
</dbReference>
<dbReference type="GO" id="GO:0006355">
    <property type="term" value="P:regulation of DNA-templated transcription"/>
    <property type="evidence" value="ECO:0007669"/>
    <property type="project" value="InterPro"/>
</dbReference>
<evidence type="ECO:0000256" key="4">
    <source>
        <dbReference type="ARBA" id="ARBA00023163"/>
    </source>
</evidence>
<name>A0A7W0CSH9_9ACTN</name>
<comment type="similarity">
    <text evidence="1">Belongs to the AfsR/DnrI/RedD regulatory family.</text>
</comment>
<dbReference type="GO" id="GO:0000160">
    <property type="term" value="P:phosphorelay signal transduction system"/>
    <property type="evidence" value="ECO:0007669"/>
    <property type="project" value="InterPro"/>
</dbReference>
<evidence type="ECO:0000259" key="6">
    <source>
        <dbReference type="PROSITE" id="PS51755"/>
    </source>
</evidence>
<dbReference type="InterPro" id="IPR011990">
    <property type="entry name" value="TPR-like_helical_dom_sf"/>
</dbReference>
<dbReference type="PROSITE" id="PS51755">
    <property type="entry name" value="OMPR_PHOB"/>
    <property type="match status" value="1"/>
</dbReference>
<keyword evidence="4" id="KW-0804">Transcription</keyword>
<evidence type="ECO:0000313" key="8">
    <source>
        <dbReference type="Proteomes" id="UP000530928"/>
    </source>
</evidence>
<dbReference type="Gene3D" id="1.25.40.10">
    <property type="entry name" value="Tetratricopeptide repeat domain"/>
    <property type="match status" value="1"/>
</dbReference>